<gene>
    <name evidence="3" type="ORF">OHU17_06450</name>
</gene>
<dbReference type="EMBL" id="CP108057">
    <property type="protein sequence ID" value="WUO45500.1"/>
    <property type="molecule type" value="Genomic_DNA"/>
</dbReference>
<sequence>MTDTDLIVPIEVHALLATRSVNEYDDFRRWTPKYAWTFSEGHRSNAEPSIHSSEGSPGEGVHVQWQLPEALATGVIDPVTGVSAFPLVPNRWLVIRYAQVRGELKAAGFLVHSDYLEKADGGPAESAFTPFVDPASPKEAPRSDYIGRVHPLTEGPWREPARRPLFLTAIGSGLPAFAAFAPYHENVFLFHDTLADLKANESYPPPCTVSYRVIGWYSQDDADILRTARDVEGLLPPDADPDSTADVLRALGWAAPDGMPDTIVRTRYAGTVLGIPWDREGGHHDSDRPASRDVKVAVGHSTADAAAALAAHQTRSNRAADLVRALYHGNPDDLDGPDWQNSLDEITRRSWFSGHEGGATWRVVNRPGDQTDAQAPPPVQPDWIDALNHDQDAYDQATHRLSAAQWRLWTLWWLRHLPEGRRPLGFELDEAAWDEKITAVGSQVTECRAEVDRLSRAVPHGRTPEEVQAAINGYTKVRRLPADLELKRTPRQSYQRPADPVLALSGKGTGQSLGRDEDDPLPCRLPSRLLTRVEIGNAPVPAPADPLLPANTPGIPGVITPLIAEFALLDQAVRTPATGGAPGRTALHDIVDDPAARSEGPWPEYTRVWRQPWLPLYLQWEIKHCATPYRSEGSTDPAWEFDGDRYRWKGGNAAPGDGDGGRRWTAFGGRSFVTPSTRYVLREQARRLAEHAPPQLAGQLRAMGEELEGIDVLSQALDGFHDWLVHHDGAAQSVTDHSILSLAGETHHVPDGAEGSGARRFQPVRAGQFHFIELVVIDRFGRVCSLVQPNQTQPIQFEPVRAPSVLPDHDLFPNPPGPQRFVQLPPRLVQPARVRLDAVPLRADGPPAGTALSGDAAPRPGAEAPVAGWLLVNHLDKTLLTYGPDGEPLGELRVVRDADNTRTTAWNALPHAPHRHPDDDDFAATYPHLTAFARGLLAHGPEAFDALAETIDGALDHILEPSPAEDRSPARLIGRPVALVRACLNLDLMGEPLSDPSWEHAFEPPRETYPDLRWTVRLGDPDRLSDGLIGYFAADDHDRPTRYDQLHAVDPTGPANAYLTPIGKGTHLTLPARPADRPATHHLTLLACPHTAVHATTDILPVAEIAVDADTTHRALARIRASFRLNPLLAPDRFGPPTAAASAPSLAGHPASAMADGDPTTAYESAEPPATGDWVRLDLHIERRVEAVSVILGRPDGSHVPVATDLEASADGEQWTLLRSDTRATEIDHTPPAPFTARFLRLRHTSPAAGPCAVRAFTAVAEPPEKSLVMPRPAAWHGDWTWAEPLLVAGTAAGPRLPSWDEHVIHHADELSHPDAPLPVARSGYLQLQPAAPGHTRATPASAPEGPTS</sequence>
<dbReference type="RefSeq" id="WP_328775497.1">
    <property type="nucleotide sequence ID" value="NZ_CP108057.1"/>
</dbReference>
<feature type="region of interest" description="Disordered" evidence="1">
    <location>
        <begin position="1327"/>
        <end position="1349"/>
    </location>
</feature>
<evidence type="ECO:0000313" key="4">
    <source>
        <dbReference type="Proteomes" id="UP001432075"/>
    </source>
</evidence>
<accession>A0ABZ1RH72</accession>
<dbReference type="SUPFAM" id="SSF49785">
    <property type="entry name" value="Galactose-binding domain-like"/>
    <property type="match status" value="1"/>
</dbReference>
<evidence type="ECO:0000313" key="3">
    <source>
        <dbReference type="EMBL" id="WUO45500.1"/>
    </source>
</evidence>
<feature type="domain" description="F5/8 type C" evidence="2">
    <location>
        <begin position="1116"/>
        <end position="1242"/>
    </location>
</feature>
<feature type="region of interest" description="Disordered" evidence="1">
    <location>
        <begin position="490"/>
        <end position="521"/>
    </location>
</feature>
<evidence type="ECO:0000256" key="1">
    <source>
        <dbReference type="SAM" id="MobiDB-lite"/>
    </source>
</evidence>
<name>A0ABZ1RH72_9ACTN</name>
<keyword evidence="4" id="KW-1185">Reference proteome</keyword>
<protein>
    <submittedName>
        <fullName evidence="3">Discoidin domain-containing protein</fullName>
    </submittedName>
</protein>
<evidence type="ECO:0000259" key="2">
    <source>
        <dbReference type="PROSITE" id="PS50022"/>
    </source>
</evidence>
<dbReference type="InterPro" id="IPR000421">
    <property type="entry name" value="FA58C"/>
</dbReference>
<feature type="compositionally biased region" description="Low complexity" evidence="1">
    <location>
        <begin position="1136"/>
        <end position="1153"/>
    </location>
</feature>
<dbReference type="Gene3D" id="2.60.120.260">
    <property type="entry name" value="Galactose-binding domain-like"/>
    <property type="match status" value="1"/>
</dbReference>
<feature type="region of interest" description="Disordered" evidence="1">
    <location>
        <begin position="1136"/>
        <end position="1169"/>
    </location>
</feature>
<organism evidence="3 4">
    <name type="scientific">Streptomyces goshikiensis</name>
    <dbReference type="NCBI Taxonomy" id="1942"/>
    <lineage>
        <taxon>Bacteria</taxon>
        <taxon>Bacillati</taxon>
        <taxon>Actinomycetota</taxon>
        <taxon>Actinomycetes</taxon>
        <taxon>Kitasatosporales</taxon>
        <taxon>Streptomycetaceae</taxon>
        <taxon>Streptomyces</taxon>
    </lineage>
</organism>
<dbReference type="Pfam" id="PF00754">
    <property type="entry name" value="F5_F8_type_C"/>
    <property type="match status" value="1"/>
</dbReference>
<dbReference type="Proteomes" id="UP001432075">
    <property type="component" value="Chromosome"/>
</dbReference>
<dbReference type="PROSITE" id="PS50022">
    <property type="entry name" value="FA58C_3"/>
    <property type="match status" value="1"/>
</dbReference>
<proteinExistence type="predicted"/>
<reference evidence="3" key="1">
    <citation type="submission" date="2022-10" db="EMBL/GenBank/DDBJ databases">
        <title>The complete genomes of actinobacterial strains from the NBC collection.</title>
        <authorList>
            <person name="Joergensen T.S."/>
            <person name="Alvarez Arevalo M."/>
            <person name="Sterndorff E.B."/>
            <person name="Faurdal D."/>
            <person name="Vuksanovic O."/>
            <person name="Mourched A.-S."/>
            <person name="Charusanti P."/>
            <person name="Shaw S."/>
            <person name="Blin K."/>
            <person name="Weber T."/>
        </authorList>
    </citation>
    <scope>NUCLEOTIDE SEQUENCE</scope>
    <source>
        <strain evidence="3">NBC_00283</strain>
    </source>
</reference>
<dbReference type="InterPro" id="IPR008979">
    <property type="entry name" value="Galactose-bd-like_sf"/>
</dbReference>